<keyword evidence="3" id="KW-1185">Reference proteome</keyword>
<organism evidence="2 3">
    <name type="scientific">Capronia coronata CBS 617.96</name>
    <dbReference type="NCBI Taxonomy" id="1182541"/>
    <lineage>
        <taxon>Eukaryota</taxon>
        <taxon>Fungi</taxon>
        <taxon>Dikarya</taxon>
        <taxon>Ascomycota</taxon>
        <taxon>Pezizomycotina</taxon>
        <taxon>Eurotiomycetes</taxon>
        <taxon>Chaetothyriomycetidae</taxon>
        <taxon>Chaetothyriales</taxon>
        <taxon>Herpotrichiellaceae</taxon>
        <taxon>Capronia</taxon>
    </lineage>
</organism>
<dbReference type="OrthoDB" id="2910287at2759"/>
<dbReference type="EMBL" id="AMWN01000011">
    <property type="protein sequence ID" value="EXJ78482.1"/>
    <property type="molecule type" value="Genomic_DNA"/>
</dbReference>
<reference evidence="2 3" key="1">
    <citation type="submission" date="2013-03" db="EMBL/GenBank/DDBJ databases">
        <title>The Genome Sequence of Capronia coronata CBS 617.96.</title>
        <authorList>
            <consortium name="The Broad Institute Genomics Platform"/>
            <person name="Cuomo C."/>
            <person name="de Hoog S."/>
            <person name="Gorbushina A."/>
            <person name="Walker B."/>
            <person name="Young S.K."/>
            <person name="Zeng Q."/>
            <person name="Gargeya S."/>
            <person name="Fitzgerald M."/>
            <person name="Haas B."/>
            <person name="Abouelleil A."/>
            <person name="Allen A.W."/>
            <person name="Alvarado L."/>
            <person name="Arachchi H.M."/>
            <person name="Berlin A.M."/>
            <person name="Chapman S.B."/>
            <person name="Gainer-Dewar J."/>
            <person name="Goldberg J."/>
            <person name="Griggs A."/>
            <person name="Gujja S."/>
            <person name="Hansen M."/>
            <person name="Howarth C."/>
            <person name="Imamovic A."/>
            <person name="Ireland A."/>
            <person name="Larimer J."/>
            <person name="McCowan C."/>
            <person name="Murphy C."/>
            <person name="Pearson M."/>
            <person name="Poon T.W."/>
            <person name="Priest M."/>
            <person name="Roberts A."/>
            <person name="Saif S."/>
            <person name="Shea T."/>
            <person name="Sisk P."/>
            <person name="Sykes S."/>
            <person name="Wortman J."/>
            <person name="Nusbaum C."/>
            <person name="Birren B."/>
        </authorList>
    </citation>
    <scope>NUCLEOTIDE SEQUENCE [LARGE SCALE GENOMIC DNA]</scope>
    <source>
        <strain evidence="2 3">CBS 617.96</strain>
    </source>
</reference>
<proteinExistence type="predicted"/>
<sequence>MVLRSRRQRFPFSYLVQGLSSSIKNSVILLASLATLSTALPGFGQWHKPSGAPTDIAQGGHDGSGGPPSYGADAGAGHPSGFGKYPGAGADEDHDHPSGDDHAGDGDHEHGFDDNRPAAHSRRGEAAMYKAGNQAESKYEGTNGNHQAQHKNNGGASDGHTGHVAAPKGHPAEHRWYDGSKQSHPRDVHHEGPIAAPAHEEPEKNEIAKDIRFLHLKDGQGSGAVHTHQARAATRGMYECMNKNFVMPCTYTPVNDGQCYNRNYGDQDPWARTRA</sequence>
<dbReference type="HOGENOM" id="CLU_081896_0_0_1"/>
<protein>
    <submittedName>
        <fullName evidence="2">Uncharacterized protein</fullName>
    </submittedName>
</protein>
<feature type="region of interest" description="Disordered" evidence="1">
    <location>
        <begin position="47"/>
        <end position="203"/>
    </location>
</feature>
<dbReference type="GeneID" id="19163729"/>
<dbReference type="Proteomes" id="UP000019484">
    <property type="component" value="Unassembled WGS sequence"/>
</dbReference>
<dbReference type="AlphaFoldDB" id="W9XDD8"/>
<feature type="compositionally biased region" description="Basic and acidic residues" evidence="1">
    <location>
        <begin position="184"/>
        <end position="203"/>
    </location>
</feature>
<dbReference type="RefSeq" id="XP_007727930.1">
    <property type="nucleotide sequence ID" value="XM_007729740.1"/>
</dbReference>
<gene>
    <name evidence="2" type="ORF">A1O1_08882</name>
</gene>
<feature type="compositionally biased region" description="Polar residues" evidence="1">
    <location>
        <begin position="134"/>
        <end position="155"/>
    </location>
</feature>
<comment type="caution">
    <text evidence="2">The sequence shown here is derived from an EMBL/GenBank/DDBJ whole genome shotgun (WGS) entry which is preliminary data.</text>
</comment>
<feature type="compositionally biased region" description="Basic and acidic residues" evidence="1">
    <location>
        <begin position="91"/>
        <end position="125"/>
    </location>
</feature>
<accession>W9XDD8</accession>
<name>W9XDD8_9EURO</name>
<evidence type="ECO:0000313" key="2">
    <source>
        <dbReference type="EMBL" id="EXJ78482.1"/>
    </source>
</evidence>
<evidence type="ECO:0000256" key="1">
    <source>
        <dbReference type="SAM" id="MobiDB-lite"/>
    </source>
</evidence>
<evidence type="ECO:0000313" key="3">
    <source>
        <dbReference type="Proteomes" id="UP000019484"/>
    </source>
</evidence>